<gene>
    <name evidence="2" type="ORF">DBV05_g10851</name>
</gene>
<protein>
    <recommendedName>
        <fullName evidence="1">BTB domain-containing protein</fullName>
    </recommendedName>
</protein>
<sequence>MAPISIPPSRPICCRSNANIGHAAGMDTTHEQFLKIQIDPAFYRSGEHSDITVRYGNGSDTRERMLHKIVLCSQSEFFRLMLAAPMKESHENMVELHEDPDLIDSAIDFIYLGSLTLPDLASPAHVAIRILRTYEIANQYMIGALQDAAATRFSNLIKLNPSLSANVTVLRAAYEDLTRDTHNLQKLIARAYNIWAPAISHEMKSFLLENKDAITDYFFEMARERLELGSCRVCWHCNYQVNVCVTPADPTVENRYDTPVYNAHFLKHCPSCGNPLQPRSLGPVLDD</sequence>
<keyword evidence="3" id="KW-1185">Reference proteome</keyword>
<dbReference type="PANTHER" id="PTHR47843:SF2">
    <property type="entry name" value="BTB DOMAIN-CONTAINING PROTEIN"/>
    <property type="match status" value="1"/>
</dbReference>
<dbReference type="Pfam" id="PF00651">
    <property type="entry name" value="BTB"/>
    <property type="match status" value="1"/>
</dbReference>
<evidence type="ECO:0000313" key="2">
    <source>
        <dbReference type="EMBL" id="KAB2570487.1"/>
    </source>
</evidence>
<dbReference type="PANTHER" id="PTHR47843">
    <property type="entry name" value="BTB DOMAIN-CONTAINING PROTEIN-RELATED"/>
    <property type="match status" value="1"/>
</dbReference>
<dbReference type="Proteomes" id="UP000325902">
    <property type="component" value="Unassembled WGS sequence"/>
</dbReference>
<evidence type="ECO:0000313" key="3">
    <source>
        <dbReference type="Proteomes" id="UP000325902"/>
    </source>
</evidence>
<dbReference type="SUPFAM" id="SSF54695">
    <property type="entry name" value="POZ domain"/>
    <property type="match status" value="1"/>
</dbReference>
<dbReference type="InterPro" id="IPR011333">
    <property type="entry name" value="SKP1/BTB/POZ_sf"/>
</dbReference>
<dbReference type="EMBL" id="VCHE01000135">
    <property type="protein sequence ID" value="KAB2570487.1"/>
    <property type="molecule type" value="Genomic_DNA"/>
</dbReference>
<dbReference type="PROSITE" id="PS50097">
    <property type="entry name" value="BTB"/>
    <property type="match status" value="1"/>
</dbReference>
<dbReference type="Gene3D" id="3.30.710.10">
    <property type="entry name" value="Potassium Channel Kv1.1, Chain A"/>
    <property type="match status" value="1"/>
</dbReference>
<comment type="caution">
    <text evidence="2">The sequence shown here is derived from an EMBL/GenBank/DDBJ whole genome shotgun (WGS) entry which is preliminary data.</text>
</comment>
<evidence type="ECO:0000259" key="1">
    <source>
        <dbReference type="PROSITE" id="PS50097"/>
    </source>
</evidence>
<dbReference type="CDD" id="cd18186">
    <property type="entry name" value="BTB_POZ_ZBTB_KLHL-like"/>
    <property type="match status" value="1"/>
</dbReference>
<reference evidence="2 3" key="1">
    <citation type="journal article" date="2019" name="Sci. Rep.">
        <title>A multi-omics analysis of the grapevine pathogen Lasiodiplodia theobromae reveals that temperature affects the expression of virulence- and pathogenicity-related genes.</title>
        <authorList>
            <person name="Felix C."/>
            <person name="Meneses R."/>
            <person name="Goncalves M.F.M."/>
            <person name="Tilleman L."/>
            <person name="Duarte A.S."/>
            <person name="Jorrin-Novo J.V."/>
            <person name="Van de Peer Y."/>
            <person name="Deforce D."/>
            <person name="Van Nieuwerburgh F."/>
            <person name="Esteves A.C."/>
            <person name="Alves A."/>
        </authorList>
    </citation>
    <scope>NUCLEOTIDE SEQUENCE [LARGE SCALE GENOMIC DNA]</scope>
    <source>
        <strain evidence="2 3">LA-SOL3</strain>
    </source>
</reference>
<accession>A0A5N5CYP8</accession>
<dbReference type="AlphaFoldDB" id="A0A5N5CYP8"/>
<proteinExistence type="predicted"/>
<feature type="domain" description="BTB" evidence="1">
    <location>
        <begin position="49"/>
        <end position="119"/>
    </location>
</feature>
<name>A0A5N5CYP8_9PEZI</name>
<dbReference type="InterPro" id="IPR000210">
    <property type="entry name" value="BTB/POZ_dom"/>
</dbReference>
<dbReference type="OrthoDB" id="6359816at2759"/>
<organism evidence="2 3">
    <name type="scientific">Lasiodiplodia theobromae</name>
    <dbReference type="NCBI Taxonomy" id="45133"/>
    <lineage>
        <taxon>Eukaryota</taxon>
        <taxon>Fungi</taxon>
        <taxon>Dikarya</taxon>
        <taxon>Ascomycota</taxon>
        <taxon>Pezizomycotina</taxon>
        <taxon>Dothideomycetes</taxon>
        <taxon>Dothideomycetes incertae sedis</taxon>
        <taxon>Botryosphaeriales</taxon>
        <taxon>Botryosphaeriaceae</taxon>
        <taxon>Lasiodiplodia</taxon>
    </lineage>
</organism>